<accession>A0A1Q9DT36</accession>
<evidence type="ECO:0000313" key="2">
    <source>
        <dbReference type="Proteomes" id="UP000186817"/>
    </source>
</evidence>
<proteinExistence type="predicted"/>
<dbReference type="AlphaFoldDB" id="A0A1Q9DT36"/>
<dbReference type="EMBL" id="LSRX01000400">
    <property type="protein sequence ID" value="OLP98334.1"/>
    <property type="molecule type" value="Genomic_DNA"/>
</dbReference>
<reference evidence="1 2" key="1">
    <citation type="submission" date="2016-02" db="EMBL/GenBank/DDBJ databases">
        <title>Genome analysis of coral dinoflagellate symbionts highlights evolutionary adaptations to a symbiotic lifestyle.</title>
        <authorList>
            <person name="Aranda M."/>
            <person name="Li Y."/>
            <person name="Liew Y.J."/>
            <person name="Baumgarten S."/>
            <person name="Simakov O."/>
            <person name="Wilson M."/>
            <person name="Piel J."/>
            <person name="Ashoor H."/>
            <person name="Bougouffa S."/>
            <person name="Bajic V.B."/>
            <person name="Ryu T."/>
            <person name="Ravasi T."/>
            <person name="Bayer T."/>
            <person name="Micklem G."/>
            <person name="Kim H."/>
            <person name="Bhak J."/>
            <person name="Lajeunesse T.C."/>
            <person name="Voolstra C.R."/>
        </authorList>
    </citation>
    <scope>NUCLEOTIDE SEQUENCE [LARGE SCALE GENOMIC DNA]</scope>
    <source>
        <strain evidence="1 2">CCMP2467</strain>
    </source>
</reference>
<dbReference type="OrthoDB" id="10310284at2759"/>
<name>A0A1Q9DT36_SYMMI</name>
<dbReference type="Proteomes" id="UP000186817">
    <property type="component" value="Unassembled WGS sequence"/>
</dbReference>
<gene>
    <name evidence="1" type="ORF">AK812_SmicGene19224</name>
</gene>
<comment type="caution">
    <text evidence="1">The sequence shown here is derived from an EMBL/GenBank/DDBJ whole genome shotgun (WGS) entry which is preliminary data.</text>
</comment>
<keyword evidence="2" id="KW-1185">Reference proteome</keyword>
<evidence type="ECO:0000313" key="1">
    <source>
        <dbReference type="EMBL" id="OLP98334.1"/>
    </source>
</evidence>
<protein>
    <submittedName>
        <fullName evidence="1">Uncharacterized protein</fullName>
    </submittedName>
</protein>
<sequence>MAKHNFVSRGGVLVCAGNIAFKVQVTAEVGHQIEQRAWMPEWAYPLSASDYIDLKRLANYLTKNHKYFSGIELSWVAKGREYERLQTSCANAKQHLLSQLWSGGVTPIGISPVQLQDFDGHDENVNWRKASDGPHTQISLGMHVYGVYKDGHCFATSVKKDEDADKKGGKNEGFMSAHCFEEAKFQKYRPRALQTSLTSGNPELKFYAADGSRLQTFPQKGTAQSTYPGNWGAGKAFNEITHNDHVMSTLSDCSLWGVKGVS</sequence>
<organism evidence="1 2">
    <name type="scientific">Symbiodinium microadriaticum</name>
    <name type="common">Dinoflagellate</name>
    <name type="synonym">Zooxanthella microadriatica</name>
    <dbReference type="NCBI Taxonomy" id="2951"/>
    <lineage>
        <taxon>Eukaryota</taxon>
        <taxon>Sar</taxon>
        <taxon>Alveolata</taxon>
        <taxon>Dinophyceae</taxon>
        <taxon>Suessiales</taxon>
        <taxon>Symbiodiniaceae</taxon>
        <taxon>Symbiodinium</taxon>
    </lineage>
</organism>